<name>A0A2U3VQN7_ODORO</name>
<evidence type="ECO:0000313" key="11">
    <source>
        <dbReference type="RefSeq" id="XP_004397511.1"/>
    </source>
</evidence>
<evidence type="ECO:0000256" key="1">
    <source>
        <dbReference type="ARBA" id="ARBA00013279"/>
    </source>
</evidence>
<evidence type="ECO:0000256" key="8">
    <source>
        <dbReference type="PROSITE-ProRule" id="PRU01161"/>
    </source>
</evidence>
<dbReference type="InterPro" id="IPR002641">
    <property type="entry name" value="PNPLA_dom"/>
</dbReference>
<dbReference type="PANTHER" id="PTHR12406">
    <property type="entry name" value="CALCIUM-INDEPENDENT PHOSPHOLIPASE A2 IPLA2 -RELATED"/>
    <property type="match status" value="1"/>
</dbReference>
<dbReference type="GO" id="GO:0019433">
    <property type="term" value="P:triglyceride catabolic process"/>
    <property type="evidence" value="ECO:0007669"/>
    <property type="project" value="TreeGrafter"/>
</dbReference>
<evidence type="ECO:0000256" key="4">
    <source>
        <dbReference type="ARBA" id="ARBA00023098"/>
    </source>
</evidence>
<dbReference type="GO" id="GO:0016020">
    <property type="term" value="C:membrane"/>
    <property type="evidence" value="ECO:0007669"/>
    <property type="project" value="TreeGrafter"/>
</dbReference>
<dbReference type="STRING" id="9708.A0A2U3VQN7"/>
<dbReference type="InParanoid" id="A0A2U3VQN7"/>
<protein>
    <recommendedName>
        <fullName evidence="7">Patatin-like phospholipase domain-containing protein 5</fullName>
        <ecNumber evidence="1">3.1.1.3</ecNumber>
    </recommendedName>
</protein>
<dbReference type="FunFam" id="3.40.1090.10:FF:000003">
    <property type="entry name" value="Patatin-like phospholipase domain-containing protein 2"/>
    <property type="match status" value="1"/>
</dbReference>
<keyword evidence="2 8" id="KW-0378">Hydrolase</keyword>
<dbReference type="SUPFAM" id="SSF52151">
    <property type="entry name" value="FabD/lysophospholipase-like"/>
    <property type="match status" value="1"/>
</dbReference>
<keyword evidence="4 8" id="KW-0443">Lipid metabolism</keyword>
<sequence length="427" mass="47301">MRCYEDEGSWSLSFSGAGFLGLYHVGVTRCLSERAPHLLQGARRFYGASSGALNAVCLVAGKSVDFCCSHLLGMVKQVEQLSLGIFHPAFAPIEHIRQQLQDSLPSNIHILASQKLGISLTRWPDGHNIIVTNFTTRDEVIQALVCTLYFPFYCGTIPPEFRGERYIDGALSNNLPFADSSSTITVSPFHGTVDICPQSTSANMHELNAFNASFQISKKNFLLGFVSLIAPSPEVVADSCRQGYLDALKFLERRGLTKEPVLWMLVSKEPPAPADGNQDAGHDRGQKGGLSLNWAVPNVLVKDVPDFEQLSPELEAALKKACVRDPSTWARFCRSGLGRALTYLLLPYTLPFEYVYFRSRRLVAWLPDLPADLWWMWGVLQGLALEIYSRSKDQLLWLVSLPITSLLQPGAALLVDLAKEPRPPHQA</sequence>
<evidence type="ECO:0000256" key="7">
    <source>
        <dbReference type="ARBA" id="ARBA00072602"/>
    </source>
</evidence>
<dbReference type="OrthoDB" id="197155at2759"/>
<feature type="short sequence motif" description="GXSXG" evidence="8">
    <location>
        <begin position="47"/>
        <end position="51"/>
    </location>
</feature>
<dbReference type="FunFam" id="3.40.1090.10:FF:000027">
    <property type="entry name" value="Patatin like phospholipase domain containing 5"/>
    <property type="match status" value="1"/>
</dbReference>
<feature type="active site" description="Proton acceptor" evidence="8">
    <location>
        <position position="168"/>
    </location>
</feature>
<feature type="active site" description="Nucleophile" evidence="8">
    <location>
        <position position="49"/>
    </location>
</feature>
<dbReference type="GO" id="GO:0004806">
    <property type="term" value="F:triacylglycerol lipase activity"/>
    <property type="evidence" value="ECO:0007669"/>
    <property type="project" value="UniProtKB-EC"/>
</dbReference>
<keyword evidence="10" id="KW-1185">Reference proteome</keyword>
<dbReference type="Pfam" id="PF01734">
    <property type="entry name" value="Patatin"/>
    <property type="match status" value="1"/>
</dbReference>
<gene>
    <name evidence="11" type="primary">PNPLA5</name>
</gene>
<evidence type="ECO:0000259" key="9">
    <source>
        <dbReference type="PROSITE" id="PS51635"/>
    </source>
</evidence>
<feature type="domain" description="PNPLA" evidence="9">
    <location>
        <begin position="12"/>
        <end position="181"/>
    </location>
</feature>
<dbReference type="AlphaFoldDB" id="A0A2U3VQN7"/>
<evidence type="ECO:0000256" key="6">
    <source>
        <dbReference type="ARBA" id="ARBA00057702"/>
    </source>
</evidence>
<evidence type="ECO:0000256" key="5">
    <source>
        <dbReference type="ARBA" id="ARBA00023369"/>
    </source>
</evidence>
<evidence type="ECO:0000256" key="3">
    <source>
        <dbReference type="ARBA" id="ARBA00022963"/>
    </source>
</evidence>
<dbReference type="RefSeq" id="XP_004397511.1">
    <property type="nucleotide sequence ID" value="XM_004397454.1"/>
</dbReference>
<dbReference type="Gene3D" id="3.40.1090.10">
    <property type="entry name" value="Cytosolic phospholipase A2 catalytic domain"/>
    <property type="match status" value="2"/>
</dbReference>
<dbReference type="GO" id="GO:0055088">
    <property type="term" value="P:lipid homeostasis"/>
    <property type="evidence" value="ECO:0007669"/>
    <property type="project" value="TreeGrafter"/>
</dbReference>
<dbReference type="KEGG" id="oro:101371073"/>
<dbReference type="Proteomes" id="UP000245340">
    <property type="component" value="Unplaced"/>
</dbReference>
<dbReference type="InterPro" id="IPR016035">
    <property type="entry name" value="Acyl_Trfase/lysoPLipase"/>
</dbReference>
<dbReference type="GO" id="GO:0005737">
    <property type="term" value="C:cytoplasm"/>
    <property type="evidence" value="ECO:0007669"/>
    <property type="project" value="TreeGrafter"/>
</dbReference>
<evidence type="ECO:0000313" key="10">
    <source>
        <dbReference type="Proteomes" id="UP000245340"/>
    </source>
</evidence>
<dbReference type="GeneID" id="101371073"/>
<dbReference type="EC" id="3.1.1.3" evidence="1"/>
<organism evidence="10 11">
    <name type="scientific">Odobenus rosmarus divergens</name>
    <name type="common">Pacific walrus</name>
    <dbReference type="NCBI Taxonomy" id="9708"/>
    <lineage>
        <taxon>Eukaryota</taxon>
        <taxon>Metazoa</taxon>
        <taxon>Chordata</taxon>
        <taxon>Craniata</taxon>
        <taxon>Vertebrata</taxon>
        <taxon>Euteleostomi</taxon>
        <taxon>Mammalia</taxon>
        <taxon>Eutheria</taxon>
        <taxon>Laurasiatheria</taxon>
        <taxon>Carnivora</taxon>
        <taxon>Caniformia</taxon>
        <taxon>Pinnipedia</taxon>
        <taxon>Odobenidae</taxon>
        <taxon>Odobenus</taxon>
    </lineage>
</organism>
<keyword evidence="3 8" id="KW-0442">Lipid degradation</keyword>
<feature type="short sequence motif" description="GXGXXG" evidence="8">
    <location>
        <begin position="16"/>
        <end position="21"/>
    </location>
</feature>
<dbReference type="InterPro" id="IPR033562">
    <property type="entry name" value="PLPL"/>
</dbReference>
<dbReference type="PANTHER" id="PTHR12406:SF4">
    <property type="entry name" value="PATATIN-LIKE PHOSPHOLIPASE DOMAIN-CONTAINING PROTEIN 5"/>
    <property type="match status" value="1"/>
</dbReference>
<comment type="catalytic activity">
    <reaction evidence="5">
        <text>a triacylglycerol + H2O = a diacylglycerol + a fatty acid + H(+)</text>
        <dbReference type="Rhea" id="RHEA:12044"/>
        <dbReference type="ChEBI" id="CHEBI:15377"/>
        <dbReference type="ChEBI" id="CHEBI:15378"/>
        <dbReference type="ChEBI" id="CHEBI:17855"/>
        <dbReference type="ChEBI" id="CHEBI:18035"/>
        <dbReference type="ChEBI" id="CHEBI:28868"/>
        <dbReference type="EC" id="3.1.1.3"/>
    </reaction>
    <physiologicalReaction direction="left-to-right" evidence="5">
        <dbReference type="Rhea" id="RHEA:12045"/>
    </physiologicalReaction>
</comment>
<comment type="function">
    <text evidence="6">Has abundant triacylglycerol lipase activity.</text>
</comment>
<accession>A0A2U3VQN7</accession>
<reference evidence="11" key="1">
    <citation type="submission" date="2025-08" db="UniProtKB">
        <authorList>
            <consortium name="RefSeq"/>
        </authorList>
    </citation>
    <scope>IDENTIFICATION</scope>
</reference>
<dbReference type="PROSITE" id="PS51635">
    <property type="entry name" value="PNPLA"/>
    <property type="match status" value="1"/>
</dbReference>
<dbReference type="GO" id="GO:0005811">
    <property type="term" value="C:lipid droplet"/>
    <property type="evidence" value="ECO:0007669"/>
    <property type="project" value="TreeGrafter"/>
</dbReference>
<feature type="short sequence motif" description="DGA/G" evidence="8">
    <location>
        <begin position="168"/>
        <end position="170"/>
    </location>
</feature>
<evidence type="ECO:0000256" key="2">
    <source>
        <dbReference type="ARBA" id="ARBA00022801"/>
    </source>
</evidence>
<proteinExistence type="predicted"/>
<dbReference type="CTD" id="150379"/>